<feature type="domain" description="AB hydrolase-1" evidence="1">
    <location>
        <begin position="24"/>
        <end position="124"/>
    </location>
</feature>
<proteinExistence type="predicted"/>
<comment type="caution">
    <text evidence="2">The sequence shown here is derived from an EMBL/GenBank/DDBJ whole genome shotgun (WGS) entry which is preliminary data.</text>
</comment>
<protein>
    <submittedName>
        <fullName evidence="2">Alpha/beta fold hydrolase</fullName>
    </submittedName>
</protein>
<evidence type="ECO:0000313" key="3">
    <source>
        <dbReference type="Proteomes" id="UP001317259"/>
    </source>
</evidence>
<dbReference type="Gene3D" id="3.40.50.1820">
    <property type="entry name" value="alpha/beta hydrolase"/>
    <property type="match status" value="1"/>
</dbReference>
<gene>
    <name evidence="2" type="ORF">MF672_034280</name>
</gene>
<organism evidence="2 3">
    <name type="scientific">Actinomadura luzonensis</name>
    <dbReference type="NCBI Taxonomy" id="2805427"/>
    <lineage>
        <taxon>Bacteria</taxon>
        <taxon>Bacillati</taxon>
        <taxon>Actinomycetota</taxon>
        <taxon>Actinomycetes</taxon>
        <taxon>Streptosporangiales</taxon>
        <taxon>Thermomonosporaceae</taxon>
        <taxon>Actinomadura</taxon>
    </lineage>
</organism>
<dbReference type="RefSeq" id="WP_242377350.1">
    <property type="nucleotide sequence ID" value="NZ_JAKRKC020000002.1"/>
</dbReference>
<sequence length="254" mass="26376">MPTFTADDGVPIAYELWERDSALPLVLLHHGFAADGRVDWEAPGTVDTLTAAGRRVATIDARGHGRSGKPRDPARYGEARMSRDVRALADLLGEPAYDLAGYSMGAVVALLTAAHDRRVRRLVVGGVGAAVVELGGVDTRVLGPHTLRDALRADDPAAVTHPAAAAFRAFVDAVGGDRAALAAQAAAVHDRPIPLDAVTAPALVLAGDRDELAARPEVLAGAIPGARLRLVPGDHGGALRDPAFVKELVAFLNG</sequence>
<dbReference type="PANTHER" id="PTHR43798:SF33">
    <property type="entry name" value="HYDROLASE, PUTATIVE (AFU_ORTHOLOGUE AFUA_2G14860)-RELATED"/>
    <property type="match status" value="1"/>
</dbReference>
<dbReference type="InterPro" id="IPR000073">
    <property type="entry name" value="AB_hydrolase_1"/>
</dbReference>
<name>A0ABT0G2K1_9ACTN</name>
<dbReference type="InterPro" id="IPR050266">
    <property type="entry name" value="AB_hydrolase_sf"/>
</dbReference>
<dbReference type="Proteomes" id="UP001317259">
    <property type="component" value="Unassembled WGS sequence"/>
</dbReference>
<reference evidence="2 3" key="1">
    <citation type="submission" date="2022-04" db="EMBL/GenBank/DDBJ databases">
        <title>Genome draft of Actinomadura sp. ATCC 31491.</title>
        <authorList>
            <person name="Shi X."/>
            <person name="Du Y."/>
        </authorList>
    </citation>
    <scope>NUCLEOTIDE SEQUENCE [LARGE SCALE GENOMIC DNA]</scope>
    <source>
        <strain evidence="2 3">ATCC 31491</strain>
    </source>
</reference>
<keyword evidence="2" id="KW-0378">Hydrolase</keyword>
<dbReference type="InterPro" id="IPR029058">
    <property type="entry name" value="AB_hydrolase_fold"/>
</dbReference>
<dbReference type="PANTHER" id="PTHR43798">
    <property type="entry name" value="MONOACYLGLYCEROL LIPASE"/>
    <property type="match status" value="1"/>
</dbReference>
<evidence type="ECO:0000259" key="1">
    <source>
        <dbReference type="Pfam" id="PF00561"/>
    </source>
</evidence>
<dbReference type="EMBL" id="JAKRKC020000002">
    <property type="protein sequence ID" value="MCK2218824.1"/>
    <property type="molecule type" value="Genomic_DNA"/>
</dbReference>
<dbReference type="SUPFAM" id="SSF53474">
    <property type="entry name" value="alpha/beta-Hydrolases"/>
    <property type="match status" value="1"/>
</dbReference>
<evidence type="ECO:0000313" key="2">
    <source>
        <dbReference type="EMBL" id="MCK2218824.1"/>
    </source>
</evidence>
<dbReference type="Pfam" id="PF00561">
    <property type="entry name" value="Abhydrolase_1"/>
    <property type="match status" value="1"/>
</dbReference>
<keyword evidence="3" id="KW-1185">Reference proteome</keyword>
<accession>A0ABT0G2K1</accession>
<dbReference type="GO" id="GO:0016787">
    <property type="term" value="F:hydrolase activity"/>
    <property type="evidence" value="ECO:0007669"/>
    <property type="project" value="UniProtKB-KW"/>
</dbReference>